<dbReference type="AlphaFoldDB" id="A0A7L9WR99"/>
<evidence type="ECO:0000313" key="3">
    <source>
        <dbReference type="Proteomes" id="UP000594118"/>
    </source>
</evidence>
<dbReference type="Pfam" id="PF11604">
    <property type="entry name" value="CusF_Ec"/>
    <property type="match status" value="1"/>
</dbReference>
<keyword evidence="1" id="KW-0732">Signal</keyword>
<dbReference type="KEGG" id="pshq:F3W81_19445"/>
<proteinExistence type="predicted"/>
<evidence type="ECO:0000313" key="2">
    <source>
        <dbReference type="EMBL" id="QOL82809.1"/>
    </source>
</evidence>
<dbReference type="Proteomes" id="UP000594118">
    <property type="component" value="Chromosome"/>
</dbReference>
<feature type="chain" id="PRO_5032856414" evidence="1">
    <location>
        <begin position="19"/>
        <end position="101"/>
    </location>
</feature>
<dbReference type="Gene3D" id="2.40.50.320">
    <property type="entry name" value="Copper binding periplasmic protein CusF"/>
    <property type="match status" value="1"/>
</dbReference>
<dbReference type="InterPro" id="IPR021647">
    <property type="entry name" value="CusF_Ec"/>
</dbReference>
<dbReference type="InterPro" id="IPR042230">
    <property type="entry name" value="CusF_sf"/>
</dbReference>
<gene>
    <name evidence="2" type="ORF">F3W81_19445</name>
</gene>
<accession>A0A7L9WR99</accession>
<keyword evidence="3" id="KW-1185">Reference proteome</keyword>
<reference evidence="2 3" key="1">
    <citation type="submission" date="2019-10" db="EMBL/GenBank/DDBJ databases">
        <title>Pseudopuniceibacterium sp. HQ09 islated from Antarctica.</title>
        <authorList>
            <person name="Liao L."/>
            <person name="Su S."/>
            <person name="Chen B."/>
            <person name="Yu Y."/>
        </authorList>
    </citation>
    <scope>NUCLEOTIDE SEQUENCE [LARGE SCALE GENOMIC DNA]</scope>
    <source>
        <strain evidence="2 3">HQ09</strain>
    </source>
</reference>
<dbReference type="RefSeq" id="WP_193081153.1">
    <property type="nucleotide sequence ID" value="NZ_CP045201.1"/>
</dbReference>
<organism evidence="2 3">
    <name type="scientific">Pseudooceanicola spongiae</name>
    <dbReference type="NCBI Taxonomy" id="2613965"/>
    <lineage>
        <taxon>Bacteria</taxon>
        <taxon>Pseudomonadati</taxon>
        <taxon>Pseudomonadota</taxon>
        <taxon>Alphaproteobacteria</taxon>
        <taxon>Rhodobacterales</taxon>
        <taxon>Paracoccaceae</taxon>
        <taxon>Pseudooceanicola</taxon>
    </lineage>
</organism>
<evidence type="ECO:0000256" key="1">
    <source>
        <dbReference type="SAM" id="SignalP"/>
    </source>
</evidence>
<name>A0A7L9WR99_9RHOB</name>
<protein>
    <submittedName>
        <fullName evidence="2">RND transporter</fullName>
    </submittedName>
</protein>
<dbReference type="EMBL" id="CP045201">
    <property type="protein sequence ID" value="QOL82809.1"/>
    <property type="molecule type" value="Genomic_DNA"/>
</dbReference>
<feature type="signal peptide" evidence="1">
    <location>
        <begin position="1"/>
        <end position="18"/>
    </location>
</feature>
<sequence length="101" mass="10990">MKTLIALAFALFAATAHAEGTHSADHGDMQMSHGTITKIDTKWNKLTIDHGPLENLGMDAMTMVFEVTDPVMIEGLAEGQEVDFVADRVKGKLTVTEIMTE</sequence>